<dbReference type="PANTHER" id="PTHR43585:SF2">
    <property type="entry name" value="ATP-GRASP ENZYME FSQD"/>
    <property type="match status" value="1"/>
</dbReference>
<protein>
    <submittedName>
        <fullName evidence="6">ATP-grasp domain-containing protein</fullName>
    </submittedName>
</protein>
<dbReference type="PANTHER" id="PTHR43585">
    <property type="entry name" value="FUMIPYRROLE BIOSYNTHESIS PROTEIN C"/>
    <property type="match status" value="1"/>
</dbReference>
<evidence type="ECO:0000313" key="7">
    <source>
        <dbReference type="Proteomes" id="UP000602284"/>
    </source>
</evidence>
<dbReference type="EMBL" id="JAEQNB010000004">
    <property type="protein sequence ID" value="MBL0387835.1"/>
    <property type="molecule type" value="Genomic_DNA"/>
</dbReference>
<evidence type="ECO:0000256" key="4">
    <source>
        <dbReference type="PROSITE-ProRule" id="PRU00409"/>
    </source>
</evidence>
<evidence type="ECO:0000256" key="3">
    <source>
        <dbReference type="ARBA" id="ARBA00022840"/>
    </source>
</evidence>
<keyword evidence="1" id="KW-0436">Ligase</keyword>
<evidence type="ECO:0000256" key="1">
    <source>
        <dbReference type="ARBA" id="ARBA00022598"/>
    </source>
</evidence>
<dbReference type="InterPro" id="IPR040570">
    <property type="entry name" value="LAL_C2"/>
</dbReference>
<keyword evidence="7" id="KW-1185">Reference proteome</keyword>
<dbReference type="Gene3D" id="3.30.470.20">
    <property type="entry name" value="ATP-grasp fold, B domain"/>
    <property type="match status" value="1"/>
</dbReference>
<feature type="domain" description="ATP-grasp" evidence="5">
    <location>
        <begin position="113"/>
        <end position="310"/>
    </location>
</feature>
<proteinExistence type="predicted"/>
<dbReference type="PROSITE" id="PS50975">
    <property type="entry name" value="ATP_GRASP"/>
    <property type="match status" value="1"/>
</dbReference>
<name>A0ABS1JC29_9BACL</name>
<organism evidence="6 7">
    <name type="scientific">Tumebacillus amylolyticus</name>
    <dbReference type="NCBI Taxonomy" id="2801339"/>
    <lineage>
        <taxon>Bacteria</taxon>
        <taxon>Bacillati</taxon>
        <taxon>Bacillota</taxon>
        <taxon>Bacilli</taxon>
        <taxon>Bacillales</taxon>
        <taxon>Alicyclobacillaceae</taxon>
        <taxon>Tumebacillus</taxon>
    </lineage>
</organism>
<dbReference type="SUPFAM" id="SSF56059">
    <property type="entry name" value="Glutathione synthetase ATP-binding domain-like"/>
    <property type="match status" value="1"/>
</dbReference>
<gene>
    <name evidence="6" type="ORF">JJB07_14435</name>
</gene>
<dbReference type="RefSeq" id="WP_201636231.1">
    <property type="nucleotide sequence ID" value="NZ_JAEQNB010000004.1"/>
</dbReference>
<dbReference type="Pfam" id="PF13535">
    <property type="entry name" value="ATP-grasp_4"/>
    <property type="match status" value="1"/>
</dbReference>
<dbReference type="Proteomes" id="UP000602284">
    <property type="component" value="Unassembled WGS sequence"/>
</dbReference>
<evidence type="ECO:0000259" key="5">
    <source>
        <dbReference type="PROSITE" id="PS50975"/>
    </source>
</evidence>
<accession>A0ABS1JC29</accession>
<dbReference type="InterPro" id="IPR052032">
    <property type="entry name" value="ATP-dep_AA_Ligase"/>
</dbReference>
<comment type="caution">
    <text evidence="6">The sequence shown here is derived from an EMBL/GenBank/DDBJ whole genome shotgun (WGS) entry which is preliminary data.</text>
</comment>
<reference evidence="6 7" key="1">
    <citation type="submission" date="2021-01" db="EMBL/GenBank/DDBJ databases">
        <title>Tumebacillus sp. strain ITR2 16S ribosomal RNA gene Genome sequencing and assembly.</title>
        <authorList>
            <person name="Kang M."/>
        </authorList>
    </citation>
    <scope>NUCLEOTIDE SEQUENCE [LARGE SCALE GENOMIC DNA]</scope>
    <source>
        <strain evidence="6 7">ITR2</strain>
    </source>
</reference>
<keyword evidence="2 4" id="KW-0547">Nucleotide-binding</keyword>
<keyword evidence="3 4" id="KW-0067">ATP-binding</keyword>
<dbReference type="InterPro" id="IPR011761">
    <property type="entry name" value="ATP-grasp"/>
</dbReference>
<sequence>MKAIVFLDSNKSGSSREAIRAADRLGYVTILITDRQSFLTKRQEFPDVHRMIYKNLNDMEDLRKQLRDLQEQGFKIELVVSFVERRVHAAALLNLECTESTQSVEAIPVMENKIKTREALRDTPYGLAFSTLENSEDILSFLTELENQLPLIIKNPNSTGSKDVIKVNNYNQLVRETHRLQKRYPGDPILFEEVVDGPQYLVEALVEDGVVHIAAVIEQDITTGSRFIITGYSVMPTHDAEFAFSLVEAVTDIITTVGLERGPCHLEMRLCEGQWKLIEINPRISGGAMNAMIEAAFGTSLVEETLKLLLGLKIDLSHRIERHIYTHYITVEETGRLERVTGRRKASAMPGVLEVFVKPRKGQMLYEPESMGHRYAYVIATGETAEEAKQNAINAGAHIQFEVYER</sequence>
<evidence type="ECO:0000256" key="2">
    <source>
        <dbReference type="ARBA" id="ARBA00022741"/>
    </source>
</evidence>
<evidence type="ECO:0000313" key="6">
    <source>
        <dbReference type="EMBL" id="MBL0387835.1"/>
    </source>
</evidence>
<dbReference type="Pfam" id="PF18603">
    <property type="entry name" value="LAL_C2"/>
    <property type="match status" value="1"/>
</dbReference>